<dbReference type="PANTHER" id="PTHR37984:SF5">
    <property type="entry name" value="PROTEIN NYNRIN-LIKE"/>
    <property type="match status" value="1"/>
</dbReference>
<evidence type="ECO:0000256" key="2">
    <source>
        <dbReference type="ARBA" id="ARBA00022695"/>
    </source>
</evidence>
<keyword evidence="1" id="KW-0808">Transferase</keyword>
<keyword evidence="5" id="KW-0378">Hydrolase</keyword>
<dbReference type="Gene3D" id="3.10.20.370">
    <property type="match status" value="1"/>
</dbReference>
<keyword evidence="4" id="KW-0255">Endonuclease</keyword>
<dbReference type="InterPro" id="IPR001584">
    <property type="entry name" value="Integrase_cat-core"/>
</dbReference>
<dbReference type="InterPro" id="IPR050951">
    <property type="entry name" value="Retrovirus_Pol_polyprotein"/>
</dbReference>
<keyword evidence="10" id="KW-1185">Reference proteome</keyword>
<dbReference type="InterPro" id="IPR043502">
    <property type="entry name" value="DNA/RNA_pol_sf"/>
</dbReference>
<feature type="domain" description="Integrase catalytic" evidence="8">
    <location>
        <begin position="523"/>
        <end position="695"/>
    </location>
</feature>
<comment type="caution">
    <text evidence="9">The sequence shown here is derived from an EMBL/GenBank/DDBJ whole genome shotgun (WGS) entry which is preliminary data.</text>
</comment>
<dbReference type="Gene3D" id="1.10.340.70">
    <property type="match status" value="1"/>
</dbReference>
<dbReference type="InterPro" id="IPR000953">
    <property type="entry name" value="Chromo/chromo_shadow_dom"/>
</dbReference>
<dbReference type="PANTHER" id="PTHR37984">
    <property type="entry name" value="PROTEIN CBG26694"/>
    <property type="match status" value="1"/>
</dbReference>
<dbReference type="AlphaFoldDB" id="A0A225VM15"/>
<dbReference type="InterPro" id="IPR023780">
    <property type="entry name" value="Chromo_domain"/>
</dbReference>
<dbReference type="OrthoDB" id="163970at2759"/>
<dbReference type="GO" id="GO:0015074">
    <property type="term" value="P:DNA integration"/>
    <property type="evidence" value="ECO:0007669"/>
    <property type="project" value="InterPro"/>
</dbReference>
<evidence type="ECO:0000256" key="5">
    <source>
        <dbReference type="ARBA" id="ARBA00022801"/>
    </source>
</evidence>
<evidence type="ECO:0000256" key="3">
    <source>
        <dbReference type="ARBA" id="ARBA00022722"/>
    </source>
</evidence>
<dbReference type="Pfam" id="PF00078">
    <property type="entry name" value="RVT_1"/>
    <property type="match status" value="1"/>
</dbReference>
<evidence type="ECO:0000259" key="7">
    <source>
        <dbReference type="PROSITE" id="PS50013"/>
    </source>
</evidence>
<dbReference type="GO" id="GO:0004519">
    <property type="term" value="F:endonuclease activity"/>
    <property type="evidence" value="ECO:0007669"/>
    <property type="project" value="UniProtKB-KW"/>
</dbReference>
<keyword evidence="6" id="KW-0695">RNA-directed DNA polymerase</keyword>
<dbReference type="SUPFAM" id="SSF53098">
    <property type="entry name" value="Ribonuclease H-like"/>
    <property type="match status" value="1"/>
</dbReference>
<dbReference type="PROSITE" id="PS50013">
    <property type="entry name" value="CHROMO_2"/>
    <property type="match status" value="1"/>
</dbReference>
<name>A0A225VM15_9STRA</name>
<dbReference type="Gene3D" id="2.40.50.40">
    <property type="match status" value="1"/>
</dbReference>
<dbReference type="CDD" id="cd09274">
    <property type="entry name" value="RNase_HI_RT_Ty3"/>
    <property type="match status" value="1"/>
</dbReference>
<reference evidence="10" key="1">
    <citation type="submission" date="2017-03" db="EMBL/GenBank/DDBJ databases">
        <title>Phytopthora megakarya and P. palmivora, two closely related causual agents of cacao black pod achieved similar genome size and gene model numbers by different mechanisms.</title>
        <authorList>
            <person name="Ali S."/>
            <person name="Shao J."/>
            <person name="Larry D.J."/>
            <person name="Kronmiller B."/>
            <person name="Shen D."/>
            <person name="Strem M.D."/>
            <person name="Melnick R.L."/>
            <person name="Guiltinan M.J."/>
            <person name="Tyler B.M."/>
            <person name="Meinhardt L.W."/>
            <person name="Bailey B.A."/>
        </authorList>
    </citation>
    <scope>NUCLEOTIDE SEQUENCE [LARGE SCALE GENOMIC DNA]</scope>
    <source>
        <strain evidence="10">zdho120</strain>
    </source>
</reference>
<dbReference type="InterPro" id="IPR012337">
    <property type="entry name" value="RNaseH-like_sf"/>
</dbReference>
<proteinExistence type="predicted"/>
<dbReference type="FunFam" id="3.30.70.270:FF:000020">
    <property type="entry name" value="Transposon Tf2-6 polyprotein-like Protein"/>
    <property type="match status" value="1"/>
</dbReference>
<dbReference type="GO" id="GO:0003676">
    <property type="term" value="F:nucleic acid binding"/>
    <property type="evidence" value="ECO:0007669"/>
    <property type="project" value="InterPro"/>
</dbReference>
<dbReference type="Pfam" id="PF17917">
    <property type="entry name" value="RT_RNaseH"/>
    <property type="match status" value="1"/>
</dbReference>
<feature type="domain" description="Chromo" evidence="7">
    <location>
        <begin position="773"/>
        <end position="810"/>
    </location>
</feature>
<dbReference type="Gene3D" id="3.30.420.10">
    <property type="entry name" value="Ribonuclease H-like superfamily/Ribonuclease H"/>
    <property type="match status" value="1"/>
</dbReference>
<evidence type="ECO:0000256" key="6">
    <source>
        <dbReference type="ARBA" id="ARBA00022918"/>
    </source>
</evidence>
<sequence length="810" mass="92368">MEGAKVFSILDLARATIRCGCHQRPSSTAFRTNHEIYEWNTAPMGLAGMLGTWTRLMRQLLHTFWFVVVYLDDICLFSRSMTEHIEHLREVCKVLRENRLYAHPDKCDFGQNSVDFLGHTISSRGLQVDARKTRAIAEWPEPTNTKELQRFLGLAGYDQRFIHHFADMVLPLSSLVKKDVEWQWQEPQRHAFKAIKLALQQSPVVRLQDFQKHFIVKTNASHACIGGVLSQIHDDADLPVAFFGKKLGVHELNWPAHEKGLFAIKQAVTRWGHYLHGTRFDVFTDNSACKWFLQHPRVSGRLARWLDFFVAFDFKQHHLPGSQNVVADALSRLSTTPTQPGEDTGASEDSNRVVVCALKFSCAMCATVRVPSTRRSAMHIKLMTIPSRDQGVMFCEKQPVSSQHLVGVAQVLMQMNNTAVEGATTVSSIQLDHATKKKYQKAYAKDPAYKKMWKAKRASNDYELHDGLIYLKSEGNVRRLCVPNCQQLRLDVIHNTHDATIMAHPGIRRTQLAASQAARPAPRKLQPIPLPTACWDVVSTDFIKHLPYSDGFDAITVVVDKLSKCPVYIPTHTTATAEDTTTLFFNNVIRHYGILTTIISDRDPKFTSKFWKALVNMIKIKTTMTTAHRAQADDQTERQNRTLEDSLRCSISYHGNDWNEHLPMIEYAHATLNPFKAGELALLSTQDLNILHTTAETTLRARKFIPRFIGPYRIKDIKGNVTLLELSANLKHLSRRFNIDKLKVYASNPDRFAGHVIPKFTPLIFDDDGEPLNGIEALIKKRVFNRQPEYLVKWHGLPHHENTWERERVV</sequence>
<dbReference type="GO" id="GO:0003964">
    <property type="term" value="F:RNA-directed DNA polymerase activity"/>
    <property type="evidence" value="ECO:0007669"/>
    <property type="project" value="UniProtKB-KW"/>
</dbReference>
<dbReference type="InterPro" id="IPR041373">
    <property type="entry name" value="RT_RNaseH"/>
</dbReference>
<dbReference type="Pfam" id="PF00385">
    <property type="entry name" value="Chromo"/>
    <property type="match status" value="1"/>
</dbReference>
<evidence type="ECO:0000259" key="8">
    <source>
        <dbReference type="PROSITE" id="PS50994"/>
    </source>
</evidence>
<dbReference type="FunFam" id="3.30.70.270:FF:000003">
    <property type="entry name" value="Transposon Ty3-G Gag-Pol polyprotein"/>
    <property type="match status" value="1"/>
</dbReference>
<dbReference type="Gene3D" id="3.10.10.10">
    <property type="entry name" value="HIV Type 1 Reverse Transcriptase, subunit A, domain 1"/>
    <property type="match status" value="1"/>
</dbReference>
<evidence type="ECO:0000256" key="1">
    <source>
        <dbReference type="ARBA" id="ARBA00022679"/>
    </source>
</evidence>
<dbReference type="CDD" id="cd01647">
    <property type="entry name" value="RT_LTR"/>
    <property type="match status" value="1"/>
</dbReference>
<dbReference type="PROSITE" id="PS50994">
    <property type="entry name" value="INTEGRASE"/>
    <property type="match status" value="1"/>
</dbReference>
<keyword evidence="2" id="KW-0548">Nucleotidyltransferase</keyword>
<dbReference type="InterPro" id="IPR016197">
    <property type="entry name" value="Chromo-like_dom_sf"/>
</dbReference>
<organism evidence="9 10">
    <name type="scientific">Phytophthora megakarya</name>
    <dbReference type="NCBI Taxonomy" id="4795"/>
    <lineage>
        <taxon>Eukaryota</taxon>
        <taxon>Sar</taxon>
        <taxon>Stramenopiles</taxon>
        <taxon>Oomycota</taxon>
        <taxon>Peronosporomycetes</taxon>
        <taxon>Peronosporales</taxon>
        <taxon>Peronosporaceae</taxon>
        <taxon>Phytophthora</taxon>
    </lineage>
</organism>
<dbReference type="InterPro" id="IPR036397">
    <property type="entry name" value="RNaseH_sf"/>
</dbReference>
<dbReference type="GO" id="GO:0016787">
    <property type="term" value="F:hydrolase activity"/>
    <property type="evidence" value="ECO:0007669"/>
    <property type="project" value="UniProtKB-KW"/>
</dbReference>
<gene>
    <name evidence="9" type="ORF">PHMEG_00022317</name>
</gene>
<dbReference type="InterPro" id="IPR000477">
    <property type="entry name" value="RT_dom"/>
</dbReference>
<dbReference type="SUPFAM" id="SSF56672">
    <property type="entry name" value="DNA/RNA polymerases"/>
    <property type="match status" value="1"/>
</dbReference>
<dbReference type="Gene3D" id="3.30.70.270">
    <property type="match status" value="2"/>
</dbReference>
<evidence type="ECO:0000313" key="9">
    <source>
        <dbReference type="EMBL" id="OWZ05570.1"/>
    </source>
</evidence>
<protein>
    <submittedName>
        <fullName evidence="9">Polyprotein</fullName>
    </submittedName>
</protein>
<dbReference type="InterPro" id="IPR043128">
    <property type="entry name" value="Rev_trsase/Diguanyl_cyclase"/>
</dbReference>
<keyword evidence="3" id="KW-0540">Nuclease</keyword>
<evidence type="ECO:0000313" key="10">
    <source>
        <dbReference type="Proteomes" id="UP000198211"/>
    </source>
</evidence>
<evidence type="ECO:0000256" key="4">
    <source>
        <dbReference type="ARBA" id="ARBA00022759"/>
    </source>
</evidence>
<accession>A0A225VM15</accession>
<dbReference type="EMBL" id="NBNE01004364">
    <property type="protein sequence ID" value="OWZ05570.1"/>
    <property type="molecule type" value="Genomic_DNA"/>
</dbReference>
<dbReference type="Proteomes" id="UP000198211">
    <property type="component" value="Unassembled WGS sequence"/>
</dbReference>
<dbReference type="SUPFAM" id="SSF54160">
    <property type="entry name" value="Chromo domain-like"/>
    <property type="match status" value="1"/>
</dbReference>